<dbReference type="EMBL" id="KN408227">
    <property type="protein sequence ID" value="KHG17416.1"/>
    <property type="molecule type" value="Genomic_DNA"/>
</dbReference>
<gene>
    <name evidence="1" type="ORF">F383_03354</name>
</gene>
<protein>
    <submittedName>
        <fullName evidence="1">Uncharacterized protein</fullName>
    </submittedName>
</protein>
<reference evidence="2" key="1">
    <citation type="submission" date="2014-09" db="EMBL/GenBank/DDBJ databases">
        <authorList>
            <person name="Mudge J."/>
            <person name="Ramaraj T."/>
            <person name="Lindquist I.E."/>
            <person name="Bharti A.K."/>
            <person name="Sundararajan A."/>
            <person name="Cameron C.T."/>
            <person name="Woodward J.E."/>
            <person name="May G.D."/>
            <person name="Brubaker C."/>
            <person name="Broadhvest J."/>
            <person name="Wilkins T.A."/>
        </authorList>
    </citation>
    <scope>NUCLEOTIDE SEQUENCE</scope>
    <source>
        <strain evidence="2">cv. AKA8401</strain>
    </source>
</reference>
<dbReference type="Proteomes" id="UP000032142">
    <property type="component" value="Unassembled WGS sequence"/>
</dbReference>
<sequence length="16" mass="1627">MGHSGLNSCPSLLIVV</sequence>
<proteinExistence type="predicted"/>
<evidence type="ECO:0000313" key="1">
    <source>
        <dbReference type="EMBL" id="KHG17416.1"/>
    </source>
</evidence>
<name>A0A0B0P236_GOSAR</name>
<keyword evidence="2" id="KW-1185">Reference proteome</keyword>
<evidence type="ECO:0000313" key="2">
    <source>
        <dbReference type="Proteomes" id="UP000032142"/>
    </source>
</evidence>
<dbReference type="AlphaFoldDB" id="A0A0B0P236"/>
<accession>A0A0B0P236</accession>
<organism evidence="1 2">
    <name type="scientific">Gossypium arboreum</name>
    <name type="common">Tree cotton</name>
    <name type="synonym">Gossypium nanking</name>
    <dbReference type="NCBI Taxonomy" id="29729"/>
    <lineage>
        <taxon>Eukaryota</taxon>
        <taxon>Viridiplantae</taxon>
        <taxon>Streptophyta</taxon>
        <taxon>Embryophyta</taxon>
        <taxon>Tracheophyta</taxon>
        <taxon>Spermatophyta</taxon>
        <taxon>Magnoliopsida</taxon>
        <taxon>eudicotyledons</taxon>
        <taxon>Gunneridae</taxon>
        <taxon>Pentapetalae</taxon>
        <taxon>rosids</taxon>
        <taxon>malvids</taxon>
        <taxon>Malvales</taxon>
        <taxon>Malvaceae</taxon>
        <taxon>Malvoideae</taxon>
        <taxon>Gossypium</taxon>
    </lineage>
</organism>